<dbReference type="AlphaFoldDB" id="L0DV41"/>
<evidence type="ECO:0008006" key="4">
    <source>
        <dbReference type="Google" id="ProtNLM"/>
    </source>
</evidence>
<dbReference type="RefSeq" id="WP_015257389.1">
    <property type="nucleotide sequence ID" value="NC_019902.2"/>
</dbReference>
<evidence type="ECO:0000256" key="1">
    <source>
        <dbReference type="SAM" id="Phobius"/>
    </source>
</evidence>
<evidence type="ECO:0000313" key="3">
    <source>
        <dbReference type="Proteomes" id="UP000010809"/>
    </source>
</evidence>
<organism evidence="2 3">
    <name type="scientific">Thioalkalivibrio nitratireducens (strain DSM 14787 / UNIQEM 213 / ALEN2)</name>
    <dbReference type="NCBI Taxonomy" id="1255043"/>
    <lineage>
        <taxon>Bacteria</taxon>
        <taxon>Pseudomonadati</taxon>
        <taxon>Pseudomonadota</taxon>
        <taxon>Gammaproteobacteria</taxon>
        <taxon>Chromatiales</taxon>
        <taxon>Ectothiorhodospiraceae</taxon>
        <taxon>Thioalkalivibrio</taxon>
    </lineage>
</organism>
<accession>L0DV41</accession>
<keyword evidence="1" id="KW-0812">Transmembrane</keyword>
<dbReference type="OrthoDB" id="5296662at2"/>
<dbReference type="EMBL" id="CP003989">
    <property type="protein sequence ID" value="AGA32236.1"/>
    <property type="molecule type" value="Genomic_DNA"/>
</dbReference>
<dbReference type="PATRIC" id="fig|1255043.3.peg.539"/>
<feature type="transmembrane region" description="Helical" evidence="1">
    <location>
        <begin position="12"/>
        <end position="39"/>
    </location>
</feature>
<dbReference type="Pfam" id="PF07963">
    <property type="entry name" value="N_methyl"/>
    <property type="match status" value="1"/>
</dbReference>
<evidence type="ECO:0000313" key="2">
    <source>
        <dbReference type="EMBL" id="AGA32236.1"/>
    </source>
</evidence>
<keyword evidence="1" id="KW-1133">Transmembrane helix</keyword>
<gene>
    <name evidence="2" type="ordered locus">TVNIR_0534</name>
</gene>
<dbReference type="InterPro" id="IPR012902">
    <property type="entry name" value="N_methyl_site"/>
</dbReference>
<dbReference type="STRING" id="1255043.TVNIR_0534"/>
<proteinExistence type="predicted"/>
<dbReference type="HOGENOM" id="CLU_1106714_0_0_6"/>
<protein>
    <recommendedName>
        <fullName evidence="4">Prepilin-type N-terminal cleavage/methylation domain-containing protein</fullName>
    </recommendedName>
</protein>
<dbReference type="Proteomes" id="UP000010809">
    <property type="component" value="Chromosome"/>
</dbReference>
<name>L0DV41_THIND</name>
<dbReference type="NCBIfam" id="TIGR02532">
    <property type="entry name" value="IV_pilin_GFxxxE"/>
    <property type="match status" value="1"/>
</dbReference>
<reference evidence="2" key="1">
    <citation type="submission" date="2015-12" db="EMBL/GenBank/DDBJ databases">
        <authorList>
            <person name="Tikhonova T.V."/>
            <person name="Pavlov A.R."/>
            <person name="Beletsky A.V."/>
            <person name="Mardanov A.V."/>
            <person name="Sorokin D.Y."/>
            <person name="Ravin N.V."/>
            <person name="Popov V.O."/>
        </authorList>
    </citation>
    <scope>NUCLEOTIDE SEQUENCE</scope>
    <source>
        <strain evidence="2">DSM 14787</strain>
    </source>
</reference>
<sequence>MTIGERISFRDSGFTLVELLVGLVVGALVILAVLVAWGISVGTTAYTFDAARLNHDLRSTMQIMVNDLRRADAGSVQFSVDASCVSFTVAPRPWKIATGVCGDPDANDPECWVVRGFRLVGNDFQMYYSEETAAPVQPICSDGAPDDNWHSIYGDLAVGGFEVDDFRAECQFLCMDLDDPPGADVSGSGDAACSPTPFGRARCTEATPFDSWVERLSVTLMLGGAVQTRGQPKRLELENTVAIRNNHVVLD</sequence>
<keyword evidence="3" id="KW-1185">Reference proteome</keyword>
<dbReference type="PROSITE" id="PS00409">
    <property type="entry name" value="PROKAR_NTER_METHYL"/>
    <property type="match status" value="1"/>
</dbReference>
<dbReference type="KEGG" id="tni:TVNIR_0534"/>
<keyword evidence="1" id="KW-0472">Membrane</keyword>